<dbReference type="EMBL" id="CP001089">
    <property type="protein sequence ID" value="ACD93797.1"/>
    <property type="molecule type" value="Genomic_DNA"/>
</dbReference>
<dbReference type="Proteomes" id="UP000002420">
    <property type="component" value="Chromosome"/>
</dbReference>
<dbReference type="SUPFAM" id="SSF47598">
    <property type="entry name" value="Ribbon-helix-helix"/>
    <property type="match status" value="1"/>
</dbReference>
<dbReference type="GO" id="GO:0006355">
    <property type="term" value="P:regulation of DNA-templated transcription"/>
    <property type="evidence" value="ECO:0007669"/>
    <property type="project" value="InterPro"/>
</dbReference>
<keyword evidence="2" id="KW-1185">Reference proteome</keyword>
<dbReference type="HOGENOM" id="CLU_134927_1_1_7"/>
<evidence type="ECO:0000313" key="1">
    <source>
        <dbReference type="EMBL" id="ACD93797.1"/>
    </source>
</evidence>
<dbReference type="OrthoDB" id="5297106at2"/>
<dbReference type="InterPro" id="IPR008651">
    <property type="entry name" value="Uncharacterised_HicB"/>
</dbReference>
<dbReference type="STRING" id="398767.Glov_0059"/>
<sequence>MSTMTFKGYAAKIEYSDEDACFIGHIAGIKDVIGFHAETVKELRAAFEEAVDDYLATCERVGRAPQKPYSGKLMLRVPPEVHARAAMMAQAHGVSINQWASDVLAHAS</sequence>
<dbReference type="KEGG" id="glo:Glov_0059"/>
<gene>
    <name evidence="1" type="ordered locus">Glov_0059</name>
</gene>
<organism evidence="1 2">
    <name type="scientific">Trichlorobacter lovleyi (strain ATCC BAA-1151 / DSM 17278 / SZ)</name>
    <name type="common">Geobacter lovleyi</name>
    <dbReference type="NCBI Taxonomy" id="398767"/>
    <lineage>
        <taxon>Bacteria</taxon>
        <taxon>Pseudomonadati</taxon>
        <taxon>Thermodesulfobacteriota</taxon>
        <taxon>Desulfuromonadia</taxon>
        <taxon>Geobacterales</taxon>
        <taxon>Geobacteraceae</taxon>
        <taxon>Trichlorobacter</taxon>
    </lineage>
</organism>
<accession>B3E9D1</accession>
<dbReference type="InterPro" id="IPR035069">
    <property type="entry name" value="TTHA1013/TTHA0281-like"/>
</dbReference>
<dbReference type="Pfam" id="PF05534">
    <property type="entry name" value="HicB"/>
    <property type="match status" value="1"/>
</dbReference>
<protein>
    <submittedName>
        <fullName evidence="1">HicB family protein</fullName>
    </submittedName>
</protein>
<name>B3E9D1_TRIL1</name>
<evidence type="ECO:0000313" key="2">
    <source>
        <dbReference type="Proteomes" id="UP000002420"/>
    </source>
</evidence>
<reference evidence="1 2" key="1">
    <citation type="submission" date="2008-05" db="EMBL/GenBank/DDBJ databases">
        <title>Complete sequence of chromosome of Geobacter lovleyi SZ.</title>
        <authorList>
            <consortium name="US DOE Joint Genome Institute"/>
            <person name="Lucas S."/>
            <person name="Copeland A."/>
            <person name="Lapidus A."/>
            <person name="Glavina del Rio T."/>
            <person name="Dalin E."/>
            <person name="Tice H."/>
            <person name="Bruce D."/>
            <person name="Goodwin L."/>
            <person name="Pitluck S."/>
            <person name="Chertkov O."/>
            <person name="Meincke L."/>
            <person name="Brettin T."/>
            <person name="Detter J.C."/>
            <person name="Han C."/>
            <person name="Tapia R."/>
            <person name="Kuske C.R."/>
            <person name="Schmutz J."/>
            <person name="Larimer F."/>
            <person name="Land M."/>
            <person name="Hauser L."/>
            <person name="Kyrpides N."/>
            <person name="Mikhailova N."/>
            <person name="Sung Y."/>
            <person name="Fletcher K.E."/>
            <person name="Ritalahti K.M."/>
            <person name="Loeffler F.E."/>
            <person name="Richardson P."/>
        </authorList>
    </citation>
    <scope>NUCLEOTIDE SEQUENCE [LARGE SCALE GENOMIC DNA]</scope>
    <source>
        <strain evidence="2">ATCC BAA-1151 / DSM 17278 / SZ</strain>
    </source>
</reference>
<dbReference type="RefSeq" id="WP_012468156.1">
    <property type="nucleotide sequence ID" value="NC_010814.1"/>
</dbReference>
<dbReference type="eggNOG" id="COG4226">
    <property type="taxonomic scope" value="Bacteria"/>
</dbReference>
<dbReference type="InterPro" id="IPR010985">
    <property type="entry name" value="Ribbon_hlx_hlx"/>
</dbReference>
<proteinExistence type="predicted"/>
<dbReference type="AlphaFoldDB" id="B3E9D1"/>
<dbReference type="SUPFAM" id="SSF143100">
    <property type="entry name" value="TTHA1013/TTHA0281-like"/>
    <property type="match status" value="1"/>
</dbReference>